<sequence>MSVGPAMHPKLLGILFFGLFFAFAASKTVAPTLEISVKSLESDDKSGDLSTYKYRRHGHHHHGHHHHHPPGHHHHVPGHHPVPYHHHHHHFPIYQPAPRVYYYGRSSESGSSSDTSEPWTEKEWKIFGIVVGVIALVVIIIIVIGAVICACGSTSSATGVVYA</sequence>
<keyword evidence="5" id="KW-1185">Reference proteome</keyword>
<keyword evidence="2" id="KW-1133">Transmembrane helix</keyword>
<dbReference type="AlphaFoldDB" id="A0A4U5NWN5"/>
<reference evidence="4 5" key="1">
    <citation type="journal article" date="2015" name="Genome Biol.">
        <title>Comparative genomics of Steinernema reveals deeply conserved gene regulatory networks.</title>
        <authorList>
            <person name="Dillman A.R."/>
            <person name="Macchietto M."/>
            <person name="Porter C.F."/>
            <person name="Rogers A."/>
            <person name="Williams B."/>
            <person name="Antoshechkin I."/>
            <person name="Lee M.M."/>
            <person name="Goodwin Z."/>
            <person name="Lu X."/>
            <person name="Lewis E.E."/>
            <person name="Goodrich-Blair H."/>
            <person name="Stock S.P."/>
            <person name="Adams B.J."/>
            <person name="Sternberg P.W."/>
            <person name="Mortazavi A."/>
        </authorList>
    </citation>
    <scope>NUCLEOTIDE SEQUENCE [LARGE SCALE GENOMIC DNA]</scope>
    <source>
        <strain evidence="4 5">ALL</strain>
    </source>
</reference>
<accession>A0A4U5NWN5</accession>
<evidence type="ECO:0000256" key="3">
    <source>
        <dbReference type="SAM" id="SignalP"/>
    </source>
</evidence>
<reference evidence="4 5" key="2">
    <citation type="journal article" date="2019" name="G3 (Bethesda)">
        <title>Hybrid Assembly of the Genome of the Entomopathogenic Nematode Steinernema carpocapsae Identifies the X-Chromosome.</title>
        <authorList>
            <person name="Serra L."/>
            <person name="Macchietto M."/>
            <person name="Macias-Munoz A."/>
            <person name="McGill C.J."/>
            <person name="Rodriguez I.M."/>
            <person name="Rodriguez B."/>
            <person name="Murad R."/>
            <person name="Mortazavi A."/>
        </authorList>
    </citation>
    <scope>NUCLEOTIDE SEQUENCE [LARGE SCALE GENOMIC DNA]</scope>
    <source>
        <strain evidence="4 5">ALL</strain>
    </source>
</reference>
<evidence type="ECO:0000313" key="4">
    <source>
        <dbReference type="EMBL" id="TKR87740.1"/>
    </source>
</evidence>
<feature type="transmembrane region" description="Helical" evidence="2">
    <location>
        <begin position="126"/>
        <end position="149"/>
    </location>
</feature>
<evidence type="ECO:0000313" key="5">
    <source>
        <dbReference type="Proteomes" id="UP000298663"/>
    </source>
</evidence>
<keyword evidence="3" id="KW-0732">Signal</keyword>
<keyword evidence="2" id="KW-0812">Transmembrane</keyword>
<feature type="chain" id="PRO_5020284028" evidence="3">
    <location>
        <begin position="27"/>
        <end position="163"/>
    </location>
</feature>
<organism evidence="4 5">
    <name type="scientific">Steinernema carpocapsae</name>
    <name type="common">Entomopathogenic nematode</name>
    <dbReference type="NCBI Taxonomy" id="34508"/>
    <lineage>
        <taxon>Eukaryota</taxon>
        <taxon>Metazoa</taxon>
        <taxon>Ecdysozoa</taxon>
        <taxon>Nematoda</taxon>
        <taxon>Chromadorea</taxon>
        <taxon>Rhabditida</taxon>
        <taxon>Tylenchina</taxon>
        <taxon>Panagrolaimomorpha</taxon>
        <taxon>Strongyloidoidea</taxon>
        <taxon>Steinernematidae</taxon>
        <taxon>Steinernema</taxon>
    </lineage>
</organism>
<feature type="signal peptide" evidence="3">
    <location>
        <begin position="1"/>
        <end position="26"/>
    </location>
</feature>
<comment type="caution">
    <text evidence="4">The sequence shown here is derived from an EMBL/GenBank/DDBJ whole genome shotgun (WGS) entry which is preliminary data.</text>
</comment>
<keyword evidence="2" id="KW-0472">Membrane</keyword>
<name>A0A4U5NWN5_STECR</name>
<dbReference type="Proteomes" id="UP000298663">
    <property type="component" value="Unassembled WGS sequence"/>
</dbReference>
<protein>
    <submittedName>
        <fullName evidence="4">Uncharacterized protein</fullName>
    </submittedName>
</protein>
<evidence type="ECO:0000256" key="1">
    <source>
        <dbReference type="SAM" id="MobiDB-lite"/>
    </source>
</evidence>
<dbReference type="EMBL" id="AZBU02000003">
    <property type="protein sequence ID" value="TKR87740.1"/>
    <property type="molecule type" value="Genomic_DNA"/>
</dbReference>
<feature type="region of interest" description="Disordered" evidence="1">
    <location>
        <begin position="57"/>
        <end position="88"/>
    </location>
</feature>
<evidence type="ECO:0000256" key="2">
    <source>
        <dbReference type="SAM" id="Phobius"/>
    </source>
</evidence>
<proteinExistence type="predicted"/>
<gene>
    <name evidence="4" type="ORF">L596_012092</name>
</gene>